<evidence type="ECO:0000313" key="2">
    <source>
        <dbReference type="Proteomes" id="UP000887013"/>
    </source>
</evidence>
<keyword evidence="2" id="KW-1185">Reference proteome</keyword>
<dbReference type="AlphaFoldDB" id="A0A8X6TJ93"/>
<protein>
    <submittedName>
        <fullName evidence="1">Uncharacterized protein</fullName>
    </submittedName>
</protein>
<accession>A0A8X6TJ93</accession>
<organism evidence="1 2">
    <name type="scientific">Nephila pilipes</name>
    <name type="common">Giant wood spider</name>
    <name type="synonym">Nephila maculata</name>
    <dbReference type="NCBI Taxonomy" id="299642"/>
    <lineage>
        <taxon>Eukaryota</taxon>
        <taxon>Metazoa</taxon>
        <taxon>Ecdysozoa</taxon>
        <taxon>Arthropoda</taxon>
        <taxon>Chelicerata</taxon>
        <taxon>Arachnida</taxon>
        <taxon>Araneae</taxon>
        <taxon>Araneomorphae</taxon>
        <taxon>Entelegynae</taxon>
        <taxon>Araneoidea</taxon>
        <taxon>Nephilidae</taxon>
        <taxon>Nephila</taxon>
    </lineage>
</organism>
<sequence>MVDIILLLEQGLQFLHRTPCPCHLNVGFTSVTTFSSTSTFTEVLPFRGNRYTETNDSEKNLNPLLCSAKCCKSTKLHIAINLFIRKLPSSEKIHFDWLLRVCFVNFGSINQRFCFMIWHFVVANLYSKRWWFA</sequence>
<gene>
    <name evidence="1" type="ORF">NPIL_334621</name>
</gene>
<evidence type="ECO:0000313" key="1">
    <source>
        <dbReference type="EMBL" id="GFT14155.1"/>
    </source>
</evidence>
<dbReference type="Proteomes" id="UP000887013">
    <property type="component" value="Unassembled WGS sequence"/>
</dbReference>
<name>A0A8X6TJ93_NEPPI</name>
<reference evidence="1" key="1">
    <citation type="submission" date="2020-08" db="EMBL/GenBank/DDBJ databases">
        <title>Multicomponent nature underlies the extraordinary mechanical properties of spider dragline silk.</title>
        <authorList>
            <person name="Kono N."/>
            <person name="Nakamura H."/>
            <person name="Mori M."/>
            <person name="Yoshida Y."/>
            <person name="Ohtoshi R."/>
            <person name="Malay A.D."/>
            <person name="Moran D.A.P."/>
            <person name="Tomita M."/>
            <person name="Numata K."/>
            <person name="Arakawa K."/>
        </authorList>
    </citation>
    <scope>NUCLEOTIDE SEQUENCE</scope>
</reference>
<comment type="caution">
    <text evidence="1">The sequence shown here is derived from an EMBL/GenBank/DDBJ whole genome shotgun (WGS) entry which is preliminary data.</text>
</comment>
<proteinExistence type="predicted"/>
<dbReference type="EMBL" id="BMAW01009514">
    <property type="protein sequence ID" value="GFT14155.1"/>
    <property type="molecule type" value="Genomic_DNA"/>
</dbReference>